<name>A0A0F9QRK4_9ZZZZ</name>
<organism evidence="1">
    <name type="scientific">marine sediment metagenome</name>
    <dbReference type="NCBI Taxonomy" id="412755"/>
    <lineage>
        <taxon>unclassified sequences</taxon>
        <taxon>metagenomes</taxon>
        <taxon>ecological metagenomes</taxon>
    </lineage>
</organism>
<protein>
    <submittedName>
        <fullName evidence="1">Uncharacterized protein</fullName>
    </submittedName>
</protein>
<gene>
    <name evidence="1" type="ORF">LCGC14_1062960</name>
</gene>
<comment type="caution">
    <text evidence="1">The sequence shown here is derived from an EMBL/GenBank/DDBJ whole genome shotgun (WGS) entry which is preliminary data.</text>
</comment>
<sequence>MKLTYCSVDKNERGDSGWLIRFPYNPEFLEEFKDAIDRHYREWRSAIKSWWVDEEAGGMLAGLFENWDMPISQDINTIRIWTAPKCQKCNGRGYVPSTHLGKFSGKIIPNAYMDCECKVEEPEHYRRMRAEDFDFPMSYAWRSYFEEQITGKPLPSTDPPEASESTPRVTEVIHRHSEMGQKEFDLLQQTARTVGYLQGEIDRLKTRRKPRGEY</sequence>
<dbReference type="AlphaFoldDB" id="A0A0F9QRK4"/>
<accession>A0A0F9QRK4</accession>
<dbReference type="EMBL" id="LAZR01004521">
    <property type="protein sequence ID" value="KKN07843.1"/>
    <property type="molecule type" value="Genomic_DNA"/>
</dbReference>
<reference evidence="1" key="1">
    <citation type="journal article" date="2015" name="Nature">
        <title>Complex archaea that bridge the gap between prokaryotes and eukaryotes.</title>
        <authorList>
            <person name="Spang A."/>
            <person name="Saw J.H."/>
            <person name="Jorgensen S.L."/>
            <person name="Zaremba-Niedzwiedzka K."/>
            <person name="Martijn J."/>
            <person name="Lind A.E."/>
            <person name="van Eijk R."/>
            <person name="Schleper C."/>
            <person name="Guy L."/>
            <person name="Ettema T.J."/>
        </authorList>
    </citation>
    <scope>NUCLEOTIDE SEQUENCE</scope>
</reference>
<proteinExistence type="predicted"/>
<evidence type="ECO:0000313" key="1">
    <source>
        <dbReference type="EMBL" id="KKN07843.1"/>
    </source>
</evidence>